<organism evidence="1 2">
    <name type="scientific">Sutcliffiella horikoshii</name>
    <dbReference type="NCBI Taxonomy" id="79883"/>
    <lineage>
        <taxon>Bacteria</taxon>
        <taxon>Bacillati</taxon>
        <taxon>Bacillota</taxon>
        <taxon>Bacilli</taxon>
        <taxon>Bacillales</taxon>
        <taxon>Bacillaceae</taxon>
        <taxon>Sutcliffiella</taxon>
    </lineage>
</organism>
<dbReference type="AlphaFoldDB" id="A0A5D4SJP8"/>
<proteinExistence type="predicted"/>
<name>A0A5D4SJP8_9BACI</name>
<gene>
    <name evidence="1" type="ORF">FZC75_20995</name>
</gene>
<accession>A0A5D4SJP8</accession>
<evidence type="ECO:0000313" key="1">
    <source>
        <dbReference type="EMBL" id="TYS63675.1"/>
    </source>
</evidence>
<reference evidence="1 2" key="1">
    <citation type="submission" date="2019-08" db="EMBL/GenBank/DDBJ databases">
        <title>Bacillus genomes from the desert of Cuatro Cienegas, Coahuila.</title>
        <authorList>
            <person name="Olmedo-Alvarez G."/>
        </authorList>
    </citation>
    <scope>NUCLEOTIDE SEQUENCE [LARGE SCALE GENOMIC DNA]</scope>
    <source>
        <strain evidence="1 2">CH98b_3T</strain>
    </source>
</reference>
<comment type="caution">
    <text evidence="1">The sequence shown here is derived from an EMBL/GenBank/DDBJ whole genome shotgun (WGS) entry which is preliminary data.</text>
</comment>
<keyword evidence="1" id="KW-0238">DNA-binding</keyword>
<evidence type="ECO:0000313" key="2">
    <source>
        <dbReference type="Proteomes" id="UP000324517"/>
    </source>
</evidence>
<protein>
    <submittedName>
        <fullName evidence="1">DNA-binding response regulator</fullName>
    </submittedName>
</protein>
<dbReference type="Proteomes" id="UP000324517">
    <property type="component" value="Unassembled WGS sequence"/>
</dbReference>
<sequence>MSNNSTWRRTLSPIQYIQPLDIDFIYINDYVNNSEGDWMNDSLRIL</sequence>
<dbReference type="GO" id="GO:0003677">
    <property type="term" value="F:DNA binding"/>
    <property type="evidence" value="ECO:0007669"/>
    <property type="project" value="UniProtKB-KW"/>
</dbReference>
<dbReference type="EMBL" id="VTET01000018">
    <property type="protein sequence ID" value="TYS63675.1"/>
    <property type="molecule type" value="Genomic_DNA"/>
</dbReference>
<feature type="non-terminal residue" evidence="1">
    <location>
        <position position="46"/>
    </location>
</feature>